<gene>
    <name evidence="1" type="ORF">IC235_04325</name>
</gene>
<evidence type="ECO:0000313" key="2">
    <source>
        <dbReference type="Proteomes" id="UP000612233"/>
    </source>
</evidence>
<dbReference type="AlphaFoldDB" id="A0A927BAI2"/>
<name>A0A927BAI2_9BACT</name>
<protein>
    <submittedName>
        <fullName evidence="1">Uncharacterized protein</fullName>
    </submittedName>
</protein>
<comment type="caution">
    <text evidence="1">The sequence shown here is derived from an EMBL/GenBank/DDBJ whole genome shotgun (WGS) entry which is preliminary data.</text>
</comment>
<sequence>MKELANLSRIVTSRCLQTLPLLDLTEGHDTKEALLVAKLVDRPDLTQNQLIREMYGRTSSASTDAFRKLRSRVQAKLLNHLYFLDHSDERHFVARRHEQELLELFHQLNALHAEGEYVLAERLLRKCLRLALAGEFTQYVVLAARLLRNLYISQRQPTRYKQIAKQLAISQELLAMEDESERLLAETRLIMLGTVAARRGLLPKVSEYINQAEALHRRAGSFSTYYYLYRLRIIREELLGNYAEIIRITAEVDRHWQQGKLNTRRFDKRFNQFASLYAHLRGRQPVRGLKLAEVYAQDFHPSSNNWFYFQEHHLMLALHAGRFDKAHHVLASVMSNPFYPKQRESAQQRWELFRAYIDFLLPPSGPVKMRQVAQWALSLPDFSRDKQGHNLAILILQVLYYLRLRDLDAVLVRMERLRKYQQRHLRDINTLRSRLFLRLLLLLADKNFDPVIGAERGQSILKKLQATPPPGEADAEIEVIPYEMLWDLVLKMLRESPPVPG</sequence>
<reference evidence="1" key="1">
    <citation type="submission" date="2020-09" db="EMBL/GenBank/DDBJ databases">
        <authorList>
            <person name="Kim M.K."/>
        </authorList>
    </citation>
    <scope>NUCLEOTIDE SEQUENCE</scope>
    <source>
        <strain evidence="1">BT664</strain>
    </source>
</reference>
<dbReference type="EMBL" id="JACXAD010000003">
    <property type="protein sequence ID" value="MBD2767121.1"/>
    <property type="molecule type" value="Genomic_DNA"/>
</dbReference>
<organism evidence="1 2">
    <name type="scientific">Hymenobacter montanus</name>
    <dbReference type="NCBI Taxonomy" id="2771359"/>
    <lineage>
        <taxon>Bacteria</taxon>
        <taxon>Pseudomonadati</taxon>
        <taxon>Bacteroidota</taxon>
        <taxon>Cytophagia</taxon>
        <taxon>Cytophagales</taxon>
        <taxon>Hymenobacteraceae</taxon>
        <taxon>Hymenobacter</taxon>
    </lineage>
</organism>
<proteinExistence type="predicted"/>
<dbReference type="Proteomes" id="UP000612233">
    <property type="component" value="Unassembled WGS sequence"/>
</dbReference>
<keyword evidence="2" id="KW-1185">Reference proteome</keyword>
<dbReference type="RefSeq" id="WP_191003943.1">
    <property type="nucleotide sequence ID" value="NZ_JACXAD010000003.1"/>
</dbReference>
<accession>A0A927BAI2</accession>
<evidence type="ECO:0000313" key="1">
    <source>
        <dbReference type="EMBL" id="MBD2767121.1"/>
    </source>
</evidence>